<keyword evidence="7 9" id="KW-0472">Membrane</keyword>
<dbReference type="PANTHER" id="PTHR33451:SF4">
    <property type="entry name" value="NA+_H+ ANTIPORTER"/>
    <property type="match status" value="1"/>
</dbReference>
<evidence type="ECO:0000256" key="5">
    <source>
        <dbReference type="ARBA" id="ARBA00022692"/>
    </source>
</evidence>
<feature type="domain" description="Na+/H+ antiporter NhaC-like C-terminal" evidence="10">
    <location>
        <begin position="17"/>
        <end position="225"/>
    </location>
</feature>
<feature type="transmembrane region" description="Helical" evidence="9">
    <location>
        <begin position="16"/>
        <end position="36"/>
    </location>
</feature>
<feature type="transmembrane region" description="Helical" evidence="9">
    <location>
        <begin position="288"/>
        <end position="313"/>
    </location>
</feature>
<dbReference type="Pfam" id="PF03553">
    <property type="entry name" value="Na_H_antiporter"/>
    <property type="match status" value="2"/>
</dbReference>
<evidence type="ECO:0000256" key="2">
    <source>
        <dbReference type="ARBA" id="ARBA00022448"/>
    </source>
</evidence>
<feature type="transmembrane region" description="Helical" evidence="9">
    <location>
        <begin position="336"/>
        <end position="361"/>
    </location>
</feature>
<feature type="transmembrane region" description="Helical" evidence="9">
    <location>
        <begin position="416"/>
        <end position="436"/>
    </location>
</feature>
<feature type="transmembrane region" description="Helical" evidence="9">
    <location>
        <begin position="148"/>
        <end position="172"/>
    </location>
</feature>
<dbReference type="InterPro" id="IPR018461">
    <property type="entry name" value="Na/H_Antiport_NhaC-like_C"/>
</dbReference>
<proteinExistence type="inferred from homology"/>
<accession>A0ABW9M8Q1</accession>
<dbReference type="EMBL" id="JBGMEI010000003">
    <property type="protein sequence ID" value="MFO3665314.1"/>
    <property type="molecule type" value="Genomic_DNA"/>
</dbReference>
<feature type="transmembrane region" description="Helical" evidence="9">
    <location>
        <begin position="246"/>
        <end position="276"/>
    </location>
</feature>
<dbReference type="Proteomes" id="UP001637996">
    <property type="component" value="Unassembled WGS sequence"/>
</dbReference>
<dbReference type="PANTHER" id="PTHR33451">
    <property type="entry name" value="MALATE-2H(+)/NA(+)-LACTATE ANTIPORTER"/>
    <property type="match status" value="1"/>
</dbReference>
<keyword evidence="6 9" id="KW-1133">Transmembrane helix</keyword>
<evidence type="ECO:0000256" key="4">
    <source>
        <dbReference type="ARBA" id="ARBA00022475"/>
    </source>
</evidence>
<evidence type="ECO:0000256" key="3">
    <source>
        <dbReference type="ARBA" id="ARBA00022449"/>
    </source>
</evidence>
<keyword evidence="3" id="KW-0050">Antiport</keyword>
<keyword evidence="2" id="KW-0813">Transport</keyword>
<reference evidence="11 12" key="1">
    <citation type="journal article" date="2025" name="Anaerobe">
        <title>Description of Anaerococcus kampingiae sp. nov., Anaerococcus groningensis sp. nov., Anaerococcus martiniensis sp. nov., and Anaerococcus cruorum sp. nov., isolated from human clinical specimens.</title>
        <authorList>
            <person name="Boiten K.E."/>
            <person name="Meijer J."/>
            <person name="van Wezel E.M."/>
            <person name="Veloo A.C.M."/>
        </authorList>
    </citation>
    <scope>NUCLEOTIDE SEQUENCE [LARGE SCALE GENOMIC DNA]</scope>
    <source>
        <strain evidence="11 12">ENR0831</strain>
    </source>
</reference>
<comment type="similarity">
    <text evidence="8">Belongs to the NhaC Na(+)/H(+) (TC 2.A.35) antiporter family.</text>
</comment>
<protein>
    <submittedName>
        <fullName evidence="11">Na+/H+ antiporter NhaC family protein</fullName>
    </submittedName>
</protein>
<evidence type="ECO:0000313" key="11">
    <source>
        <dbReference type="EMBL" id="MFO3665314.1"/>
    </source>
</evidence>
<evidence type="ECO:0000256" key="6">
    <source>
        <dbReference type="ARBA" id="ARBA00022989"/>
    </source>
</evidence>
<evidence type="ECO:0000256" key="8">
    <source>
        <dbReference type="ARBA" id="ARBA00038435"/>
    </source>
</evidence>
<evidence type="ECO:0000259" key="10">
    <source>
        <dbReference type="Pfam" id="PF03553"/>
    </source>
</evidence>
<feature type="domain" description="Na+/H+ antiporter NhaC-like C-terminal" evidence="10">
    <location>
        <begin position="257"/>
        <end position="434"/>
    </location>
</feature>
<sequence length="461" mass="49454">MIGAKMEENNRKKSSGYALIPFLVFVVIYFSTGIILQNQGVEMAFYQMPAPVAAFVAVIVAFVMFKDDLNTKFANFIAGCGNEDIISMCLIYLLAGAFSAVAEASGGRDAVVNLGLKFIPPSLIIAGIFVIAGFMATATGTSVGTVSSLTTVTIGLAQGAGLNIAMSLAALVSGSMFGDNLSIISDTTIASTKTQNVSMKDKFRMNMKIALPAAIIAIILFIVLGRPDSAVDIPTGPVEIIKVLPYLLVLITALIGINVFVVLTSGILFSGIIMLFQNGFDLLGLSKLVYEGFTSMTEIFLLSMMIGGLSYMVNKEGGLDFINDKILSFVKSKKSAEIGICLIVFLMDISIANNTVSIVIAGPIAKRLSNDYKVDPRRAASLLDIFACVGQGLIPYGIQLLVAAKFTEGLLAPVDIMPYLFYQYLLAAFAILSIFVRYAESKDPWNYEHDMPESQVLELAK</sequence>
<feature type="transmembrane region" description="Helical" evidence="9">
    <location>
        <begin position="114"/>
        <end position="136"/>
    </location>
</feature>
<gene>
    <name evidence="11" type="ORF">ACCQ41_03485</name>
</gene>
<dbReference type="RefSeq" id="WP_410031023.1">
    <property type="nucleotide sequence ID" value="NZ_JBGMEI010000003.1"/>
</dbReference>
<evidence type="ECO:0000256" key="7">
    <source>
        <dbReference type="ARBA" id="ARBA00023136"/>
    </source>
</evidence>
<dbReference type="InterPro" id="IPR052180">
    <property type="entry name" value="NhaC_Na-H+_Antiporter"/>
</dbReference>
<feature type="transmembrane region" description="Helical" evidence="9">
    <location>
        <begin position="209"/>
        <end position="226"/>
    </location>
</feature>
<keyword evidence="5 9" id="KW-0812">Transmembrane</keyword>
<feature type="transmembrane region" description="Helical" evidence="9">
    <location>
        <begin position="48"/>
        <end position="65"/>
    </location>
</feature>
<name>A0ABW9M8Q1_9FIRM</name>
<keyword evidence="4" id="KW-1003">Cell membrane</keyword>
<feature type="transmembrane region" description="Helical" evidence="9">
    <location>
        <begin position="382"/>
        <end position="404"/>
    </location>
</feature>
<feature type="transmembrane region" description="Helical" evidence="9">
    <location>
        <begin position="85"/>
        <end position="102"/>
    </location>
</feature>
<keyword evidence="12" id="KW-1185">Reference proteome</keyword>
<evidence type="ECO:0000256" key="1">
    <source>
        <dbReference type="ARBA" id="ARBA00004651"/>
    </source>
</evidence>
<evidence type="ECO:0000256" key="9">
    <source>
        <dbReference type="SAM" id="Phobius"/>
    </source>
</evidence>
<comment type="caution">
    <text evidence="11">The sequence shown here is derived from an EMBL/GenBank/DDBJ whole genome shotgun (WGS) entry which is preliminary data.</text>
</comment>
<organism evidence="11 12">
    <name type="scientific">Anaerococcus martiniensis</name>
    <dbReference type="NCBI Taxonomy" id="3115615"/>
    <lineage>
        <taxon>Bacteria</taxon>
        <taxon>Bacillati</taxon>
        <taxon>Bacillota</taxon>
        <taxon>Tissierellia</taxon>
        <taxon>Tissierellales</taxon>
        <taxon>Peptoniphilaceae</taxon>
        <taxon>Anaerococcus</taxon>
    </lineage>
</organism>
<evidence type="ECO:0000313" key="12">
    <source>
        <dbReference type="Proteomes" id="UP001637996"/>
    </source>
</evidence>
<comment type="subcellular location">
    <subcellularLocation>
        <location evidence="1">Cell membrane</location>
        <topology evidence="1">Multi-pass membrane protein</topology>
    </subcellularLocation>
</comment>